<dbReference type="Proteomes" id="UP000243106">
    <property type="component" value="Unassembled WGS sequence"/>
</dbReference>
<evidence type="ECO:0008006" key="4">
    <source>
        <dbReference type="Google" id="ProtNLM"/>
    </source>
</evidence>
<dbReference type="AlphaFoldDB" id="A0A1I5XPI2"/>
<proteinExistence type="predicted"/>
<feature type="transmembrane region" description="Helical" evidence="1">
    <location>
        <begin position="35"/>
        <end position="64"/>
    </location>
</feature>
<evidence type="ECO:0000313" key="3">
    <source>
        <dbReference type="Proteomes" id="UP000243106"/>
    </source>
</evidence>
<dbReference type="STRING" id="93684.SAMN05421853_10430"/>
<keyword evidence="1" id="KW-1133">Transmembrane helix</keyword>
<keyword evidence="3" id="KW-1185">Reference proteome</keyword>
<evidence type="ECO:0000256" key="1">
    <source>
        <dbReference type="SAM" id="Phobius"/>
    </source>
</evidence>
<accession>A0A1I5XPI2</accession>
<gene>
    <name evidence="2" type="ORF">SAMN05421853_10430</name>
</gene>
<dbReference type="RefSeq" id="WP_093010152.1">
    <property type="nucleotide sequence ID" value="NZ_FOXV01000004.1"/>
</dbReference>
<keyword evidence="1" id="KW-0812">Transmembrane</keyword>
<organism evidence="2 3">
    <name type="scientific">Roseivivax halotolerans</name>
    <dbReference type="NCBI Taxonomy" id="93684"/>
    <lineage>
        <taxon>Bacteria</taxon>
        <taxon>Pseudomonadati</taxon>
        <taxon>Pseudomonadota</taxon>
        <taxon>Alphaproteobacteria</taxon>
        <taxon>Rhodobacterales</taxon>
        <taxon>Roseobacteraceae</taxon>
        <taxon>Roseivivax</taxon>
    </lineage>
</organism>
<keyword evidence="1" id="KW-0472">Membrane</keyword>
<evidence type="ECO:0000313" key="2">
    <source>
        <dbReference type="EMBL" id="SFQ33854.1"/>
    </source>
</evidence>
<reference evidence="3" key="1">
    <citation type="submission" date="2016-10" db="EMBL/GenBank/DDBJ databases">
        <authorList>
            <person name="Varghese N."/>
            <person name="Submissions S."/>
        </authorList>
    </citation>
    <scope>NUCLEOTIDE SEQUENCE [LARGE SCALE GENOMIC DNA]</scope>
    <source>
        <strain evidence="3">JCM 10271</strain>
    </source>
</reference>
<dbReference type="InterPro" id="IPR018919">
    <property type="entry name" value="DUF2484"/>
</dbReference>
<dbReference type="Pfam" id="PF10658">
    <property type="entry name" value="DUF2484"/>
    <property type="match status" value="1"/>
</dbReference>
<name>A0A1I5XPI2_9RHOB</name>
<sequence>MAPALLALCVWVLVAAVTAFLPMRRQYMPGIALLIAAPILMIWIGLSVGWVWAALGTAAFLSMFRNPLRYFWARARGERPEIPK</sequence>
<protein>
    <recommendedName>
        <fullName evidence="4">UDP-N-acetylmuramate--alanine ligase</fullName>
    </recommendedName>
</protein>
<dbReference type="EMBL" id="FOXV01000004">
    <property type="protein sequence ID" value="SFQ33854.1"/>
    <property type="molecule type" value="Genomic_DNA"/>
</dbReference>